<evidence type="ECO:0000256" key="10">
    <source>
        <dbReference type="ARBA" id="ARBA00022989"/>
    </source>
</evidence>
<protein>
    <submittedName>
        <fullName evidence="19">Cysteine-rich receptor-like protein kinase 10 isoform X1</fullName>
    </submittedName>
</protein>
<evidence type="ECO:0000256" key="5">
    <source>
        <dbReference type="ARBA" id="ARBA00022729"/>
    </source>
</evidence>
<keyword evidence="6" id="KW-0677">Repeat</keyword>
<dbReference type="InterPro" id="IPR008271">
    <property type="entry name" value="Ser/Thr_kinase_AS"/>
</dbReference>
<dbReference type="RefSeq" id="XP_014522709.1">
    <property type="nucleotide sequence ID" value="XM_014667223.2"/>
</dbReference>
<evidence type="ECO:0000313" key="18">
    <source>
        <dbReference type="Proteomes" id="UP000087766"/>
    </source>
</evidence>
<gene>
    <name evidence="19" type="primary">LOC106779167</name>
</gene>
<feature type="chain" id="PRO_5010230267" evidence="15">
    <location>
        <begin position="29"/>
        <end position="655"/>
    </location>
</feature>
<dbReference type="KEGG" id="vra:106779167"/>
<dbReference type="STRING" id="3916.A0A1S3VXC4"/>
<evidence type="ECO:0000256" key="3">
    <source>
        <dbReference type="ARBA" id="ARBA00022679"/>
    </source>
</evidence>
<dbReference type="InterPro" id="IPR038408">
    <property type="entry name" value="GNK2_sf"/>
</dbReference>
<keyword evidence="12" id="KW-0675">Receptor</keyword>
<dbReference type="FunFam" id="3.30.430.20:FF:000009">
    <property type="entry name" value="Cysteine-rich receptor-like protein kinase 28"/>
    <property type="match status" value="1"/>
</dbReference>
<dbReference type="PROSITE" id="PS51473">
    <property type="entry name" value="GNK2"/>
    <property type="match status" value="2"/>
</dbReference>
<dbReference type="InterPro" id="IPR011009">
    <property type="entry name" value="Kinase-like_dom_sf"/>
</dbReference>
<keyword evidence="10 14" id="KW-1133">Transmembrane helix</keyword>
<organism evidence="18 19">
    <name type="scientific">Vigna radiata var. radiata</name>
    <name type="common">Mung bean</name>
    <name type="synonym">Phaseolus aureus</name>
    <dbReference type="NCBI Taxonomy" id="3916"/>
    <lineage>
        <taxon>Eukaryota</taxon>
        <taxon>Viridiplantae</taxon>
        <taxon>Streptophyta</taxon>
        <taxon>Embryophyta</taxon>
        <taxon>Tracheophyta</taxon>
        <taxon>Spermatophyta</taxon>
        <taxon>Magnoliopsida</taxon>
        <taxon>eudicotyledons</taxon>
        <taxon>Gunneridae</taxon>
        <taxon>Pentapetalae</taxon>
        <taxon>rosids</taxon>
        <taxon>fabids</taxon>
        <taxon>Fabales</taxon>
        <taxon>Fabaceae</taxon>
        <taxon>Papilionoideae</taxon>
        <taxon>50 kb inversion clade</taxon>
        <taxon>NPAAA clade</taxon>
        <taxon>indigoferoid/millettioid clade</taxon>
        <taxon>Phaseoleae</taxon>
        <taxon>Vigna</taxon>
    </lineage>
</organism>
<dbReference type="InterPro" id="IPR002902">
    <property type="entry name" value="GNK2"/>
</dbReference>
<feature type="domain" description="Gnk2-homologous" evidence="17">
    <location>
        <begin position="29"/>
        <end position="134"/>
    </location>
</feature>
<evidence type="ECO:0000256" key="8">
    <source>
        <dbReference type="ARBA" id="ARBA00022777"/>
    </source>
</evidence>
<evidence type="ECO:0000313" key="19">
    <source>
        <dbReference type="RefSeq" id="XP_014522709.1"/>
    </source>
</evidence>
<dbReference type="CDD" id="cd14066">
    <property type="entry name" value="STKc_IRAK"/>
    <property type="match status" value="1"/>
</dbReference>
<keyword evidence="3" id="KW-0808">Transferase</keyword>
<evidence type="ECO:0000256" key="15">
    <source>
        <dbReference type="SAM" id="SignalP"/>
    </source>
</evidence>
<dbReference type="PROSITE" id="PS00108">
    <property type="entry name" value="PROTEIN_KINASE_ST"/>
    <property type="match status" value="1"/>
</dbReference>
<evidence type="ECO:0000256" key="13">
    <source>
        <dbReference type="ARBA" id="ARBA00023180"/>
    </source>
</evidence>
<dbReference type="FunFam" id="1.10.510.10:FF:000467">
    <property type="entry name" value="Liguleless narrow1"/>
    <property type="match status" value="1"/>
</dbReference>
<dbReference type="SUPFAM" id="SSF56112">
    <property type="entry name" value="Protein kinase-like (PK-like)"/>
    <property type="match status" value="1"/>
</dbReference>
<dbReference type="Gene3D" id="3.30.430.20">
    <property type="entry name" value="Gnk2 domain, C-X8-C-X2-C motif"/>
    <property type="match status" value="2"/>
</dbReference>
<feature type="domain" description="Protein kinase" evidence="16">
    <location>
        <begin position="337"/>
        <end position="623"/>
    </location>
</feature>
<keyword evidence="4 14" id="KW-0812">Transmembrane</keyword>
<keyword evidence="18" id="KW-1185">Reference proteome</keyword>
<evidence type="ECO:0000256" key="9">
    <source>
        <dbReference type="ARBA" id="ARBA00022840"/>
    </source>
</evidence>
<evidence type="ECO:0000256" key="14">
    <source>
        <dbReference type="SAM" id="Phobius"/>
    </source>
</evidence>
<feature type="transmembrane region" description="Helical" evidence="14">
    <location>
        <begin position="269"/>
        <end position="291"/>
    </location>
</feature>
<dbReference type="PANTHER" id="PTHR27002:SF970">
    <property type="entry name" value="CYSTEINE-RICH RECEPTOR-LIKE KINASE"/>
    <property type="match status" value="1"/>
</dbReference>
<evidence type="ECO:0000256" key="7">
    <source>
        <dbReference type="ARBA" id="ARBA00022741"/>
    </source>
</evidence>
<evidence type="ECO:0000256" key="2">
    <source>
        <dbReference type="ARBA" id="ARBA00022527"/>
    </source>
</evidence>
<evidence type="ECO:0000256" key="1">
    <source>
        <dbReference type="ARBA" id="ARBA00004167"/>
    </source>
</evidence>
<dbReference type="InterPro" id="IPR000719">
    <property type="entry name" value="Prot_kinase_dom"/>
</dbReference>
<keyword evidence="5 15" id="KW-0732">Signal</keyword>
<dbReference type="FunFam" id="3.30.200.20:FF:000142">
    <property type="entry name" value="Cysteine-rich receptor-like protein kinase 10"/>
    <property type="match status" value="1"/>
</dbReference>
<evidence type="ECO:0000256" key="11">
    <source>
        <dbReference type="ARBA" id="ARBA00023136"/>
    </source>
</evidence>
<name>A0A1S3VXC4_VIGRR</name>
<feature type="signal peptide" evidence="15">
    <location>
        <begin position="1"/>
        <end position="28"/>
    </location>
</feature>
<dbReference type="OrthoDB" id="4062651at2759"/>
<evidence type="ECO:0000256" key="4">
    <source>
        <dbReference type="ARBA" id="ARBA00022692"/>
    </source>
</evidence>
<dbReference type="PROSITE" id="PS50011">
    <property type="entry name" value="PROTEIN_KINASE_DOM"/>
    <property type="match status" value="1"/>
</dbReference>
<dbReference type="AlphaFoldDB" id="A0A1S3VXC4"/>
<dbReference type="SMART" id="SM00220">
    <property type="entry name" value="S_TKc"/>
    <property type="match status" value="1"/>
</dbReference>
<evidence type="ECO:0000259" key="16">
    <source>
        <dbReference type="PROSITE" id="PS50011"/>
    </source>
</evidence>
<feature type="domain" description="Gnk2-homologous" evidence="17">
    <location>
        <begin position="140"/>
        <end position="245"/>
    </location>
</feature>
<accession>A0A1S3VXC4</accession>
<proteinExistence type="predicted"/>
<dbReference type="GO" id="GO:0005524">
    <property type="term" value="F:ATP binding"/>
    <property type="evidence" value="ECO:0007669"/>
    <property type="project" value="UniProtKB-KW"/>
</dbReference>
<evidence type="ECO:0000256" key="6">
    <source>
        <dbReference type="ARBA" id="ARBA00022737"/>
    </source>
</evidence>
<dbReference type="Pfam" id="PF01657">
    <property type="entry name" value="Stress-antifung"/>
    <property type="match status" value="2"/>
</dbReference>
<sequence length="655" mass="73772">MEGKNLQLRSICYGFFLLLSFRPHATKAQTPIFVGSNCQNTTQEPLSGVYQTNLDGMLRWASSDAATSKGYNYKSIGNNSPVYGLYDCRGDVVGYFCQFCVSTAAKEAPQRCPNRVSAMVWYEFCILSYSNESFYGTVLTTPSWHALGEKNVSKMEHIQKGYDFVSSLIRKATKETNQLFYMDAFNLSSTERRYGSVQCTRVLTNEGCRQCLETILAQVAKCCEQKLGWAIWTESCAIKYDDHMFYQTSSVTEPNPKLAKQGGNNRSKILIISFSVTGSITLLCLSVYGWWCRTRKDGMISRAIRLSSYHNIQTEDTLNPDLPTIPLITILQSTGNFSEVSKLGEGGFGPVYKGTLPDGRQIAVKRLSQFSAQGSEEFDNEVMLIAKLQHRNLVRLLACCLEENEKILVYEYLPNKSLDFHLFDDERRKHFDWKLRLSIINGIARGVLYLHEDSRLKVIHRDLKASNVLLDPEMNPKISDFGLARAFEKGQNQANTKRVIGTYGYMAPEYAMEGLFSGKSDVFSFGVIVLEIICGRKNSGFYLSEHGPTLLLYAWRIWCEGKCLEMMDPTLEKSFVGSEVERCIQIGLLCVQEDAKDRSTMSDVVVMLASEGMVLPKPKHPPFSIGRMTLVEFSTSNNSKNLSINDVTTSVTIPR</sequence>
<dbReference type="CDD" id="cd23509">
    <property type="entry name" value="Gnk2-like"/>
    <property type="match status" value="2"/>
</dbReference>
<dbReference type="InterPro" id="IPR001245">
    <property type="entry name" value="Ser-Thr/Tyr_kinase_cat_dom"/>
</dbReference>
<evidence type="ECO:0000259" key="17">
    <source>
        <dbReference type="PROSITE" id="PS51473"/>
    </source>
</evidence>
<dbReference type="Gene3D" id="3.30.200.20">
    <property type="entry name" value="Phosphorylase Kinase, domain 1"/>
    <property type="match status" value="1"/>
</dbReference>
<dbReference type="GeneID" id="106779167"/>
<dbReference type="PANTHER" id="PTHR27002">
    <property type="entry name" value="RECEPTOR-LIKE SERINE/THREONINE-PROTEIN KINASE SD1-8"/>
    <property type="match status" value="1"/>
</dbReference>
<dbReference type="Proteomes" id="UP000087766">
    <property type="component" value="Unplaced"/>
</dbReference>
<reference evidence="19" key="1">
    <citation type="submission" date="2025-08" db="UniProtKB">
        <authorList>
            <consortium name="RefSeq"/>
        </authorList>
    </citation>
    <scope>IDENTIFICATION</scope>
    <source>
        <tissue evidence="19">Leaf</tissue>
    </source>
</reference>
<keyword evidence="11 14" id="KW-0472">Membrane</keyword>
<evidence type="ECO:0000256" key="12">
    <source>
        <dbReference type="ARBA" id="ARBA00023170"/>
    </source>
</evidence>
<keyword evidence="9" id="KW-0067">ATP-binding</keyword>
<dbReference type="GO" id="GO:0005886">
    <property type="term" value="C:plasma membrane"/>
    <property type="evidence" value="ECO:0007669"/>
    <property type="project" value="TreeGrafter"/>
</dbReference>
<dbReference type="GO" id="GO:0004674">
    <property type="term" value="F:protein serine/threonine kinase activity"/>
    <property type="evidence" value="ECO:0007669"/>
    <property type="project" value="UniProtKB-KW"/>
</dbReference>
<keyword evidence="8" id="KW-0418">Kinase</keyword>
<dbReference type="Gene3D" id="1.10.510.10">
    <property type="entry name" value="Transferase(Phosphotransferase) domain 1"/>
    <property type="match status" value="1"/>
</dbReference>
<keyword evidence="13" id="KW-0325">Glycoprotein</keyword>
<dbReference type="Pfam" id="PF07714">
    <property type="entry name" value="PK_Tyr_Ser-Thr"/>
    <property type="match status" value="1"/>
</dbReference>
<keyword evidence="2" id="KW-0723">Serine/threonine-protein kinase</keyword>
<comment type="subcellular location">
    <subcellularLocation>
        <location evidence="1">Membrane</location>
        <topology evidence="1">Single-pass membrane protein</topology>
    </subcellularLocation>
</comment>
<keyword evidence="7" id="KW-0547">Nucleotide-binding</keyword>